<dbReference type="WBParaSite" id="jg8465">
    <property type="protein sequence ID" value="jg8465"/>
    <property type="gene ID" value="jg8465"/>
</dbReference>
<dbReference type="InterPro" id="IPR016543">
    <property type="entry name" value="Fis1"/>
</dbReference>
<dbReference type="GO" id="GO:0000266">
    <property type="term" value="P:mitochondrial fission"/>
    <property type="evidence" value="ECO:0007669"/>
    <property type="project" value="InterPro"/>
</dbReference>
<dbReference type="GO" id="GO:0043653">
    <property type="term" value="P:mitochondrial fragmentation involved in apoptotic process"/>
    <property type="evidence" value="ECO:0007669"/>
    <property type="project" value="TreeGrafter"/>
</dbReference>
<evidence type="ECO:0000313" key="1">
    <source>
        <dbReference type="Proteomes" id="UP000887574"/>
    </source>
</evidence>
<dbReference type="PANTHER" id="PTHR13247:SF0">
    <property type="entry name" value="MITOCHONDRIAL FISSION 1 PROTEIN"/>
    <property type="match status" value="1"/>
</dbReference>
<organism evidence="1 2">
    <name type="scientific">Ditylenchus dipsaci</name>
    <dbReference type="NCBI Taxonomy" id="166011"/>
    <lineage>
        <taxon>Eukaryota</taxon>
        <taxon>Metazoa</taxon>
        <taxon>Ecdysozoa</taxon>
        <taxon>Nematoda</taxon>
        <taxon>Chromadorea</taxon>
        <taxon>Rhabditida</taxon>
        <taxon>Tylenchina</taxon>
        <taxon>Tylenchomorpha</taxon>
        <taxon>Sphaerularioidea</taxon>
        <taxon>Anguinidae</taxon>
        <taxon>Anguininae</taxon>
        <taxon>Ditylenchus</taxon>
    </lineage>
</organism>
<sequence>MDIGSVVDEYIDSADLERFRKAYEDQLNRGVPSAMTVFNYAHALIKSTKEDVILLRADSLTFIPMLLVRIGIFLLEGLLKRDTEDIPKRDYVYYLAIALTRIKDYDRALAYIDTLLAAESDNRQALDLKDLIQKRMKRDGLLGLAVLG</sequence>
<dbReference type="GO" id="GO:0000422">
    <property type="term" value="P:autophagy of mitochondrion"/>
    <property type="evidence" value="ECO:0007669"/>
    <property type="project" value="TreeGrafter"/>
</dbReference>
<dbReference type="InterPro" id="IPR011990">
    <property type="entry name" value="TPR-like_helical_dom_sf"/>
</dbReference>
<dbReference type="AlphaFoldDB" id="A0A915ESF9"/>
<dbReference type="GO" id="GO:0005778">
    <property type="term" value="C:peroxisomal membrane"/>
    <property type="evidence" value="ECO:0007669"/>
    <property type="project" value="TreeGrafter"/>
</dbReference>
<dbReference type="SUPFAM" id="SSF48452">
    <property type="entry name" value="TPR-like"/>
    <property type="match status" value="1"/>
</dbReference>
<accession>A0A915ESF9</accession>
<proteinExistence type="predicted"/>
<dbReference type="PANTHER" id="PTHR13247">
    <property type="entry name" value="TETRATRICOPEPTIDE REPEAT PROTEIN 11 TPR REPEAT PROTEIN 11"/>
    <property type="match status" value="1"/>
</dbReference>
<dbReference type="Pfam" id="PF14853">
    <property type="entry name" value="Fis1_TPR_C"/>
    <property type="match status" value="1"/>
</dbReference>
<reference evidence="2" key="1">
    <citation type="submission" date="2022-11" db="UniProtKB">
        <authorList>
            <consortium name="WormBaseParasite"/>
        </authorList>
    </citation>
    <scope>IDENTIFICATION</scope>
</reference>
<dbReference type="InterPro" id="IPR033745">
    <property type="entry name" value="Fis1_cytosol"/>
</dbReference>
<dbReference type="Proteomes" id="UP000887574">
    <property type="component" value="Unplaced"/>
</dbReference>
<dbReference type="Gene3D" id="1.25.40.10">
    <property type="entry name" value="Tetratricopeptide repeat domain"/>
    <property type="match status" value="1"/>
</dbReference>
<dbReference type="InterPro" id="IPR028061">
    <property type="entry name" value="Fis1_TPR_C"/>
</dbReference>
<evidence type="ECO:0000313" key="2">
    <source>
        <dbReference type="WBParaSite" id="jg8465"/>
    </source>
</evidence>
<name>A0A915ESF9_9BILA</name>
<protein>
    <submittedName>
        <fullName evidence="2">Mitochondrial fission 1 protein</fullName>
    </submittedName>
</protein>
<dbReference type="GO" id="GO:0005741">
    <property type="term" value="C:mitochondrial outer membrane"/>
    <property type="evidence" value="ECO:0007669"/>
    <property type="project" value="TreeGrafter"/>
</dbReference>
<dbReference type="CDD" id="cd12212">
    <property type="entry name" value="Fis1"/>
    <property type="match status" value="1"/>
</dbReference>
<keyword evidence="1" id="KW-1185">Reference proteome</keyword>
<dbReference type="GO" id="GO:0016559">
    <property type="term" value="P:peroxisome fission"/>
    <property type="evidence" value="ECO:0007669"/>
    <property type="project" value="TreeGrafter"/>
</dbReference>